<dbReference type="RefSeq" id="WP_085935652.1">
    <property type="nucleotide sequence ID" value="NZ_FUWJ01000005.1"/>
</dbReference>
<gene>
    <name evidence="2" type="ORF">SAMN02745126_03982</name>
</gene>
<evidence type="ECO:0000256" key="1">
    <source>
        <dbReference type="SAM" id="MobiDB-lite"/>
    </source>
</evidence>
<feature type="compositionally biased region" description="Polar residues" evidence="1">
    <location>
        <begin position="213"/>
        <end position="223"/>
    </location>
</feature>
<dbReference type="Gene3D" id="2.40.50.140">
    <property type="entry name" value="Nucleic acid-binding proteins"/>
    <property type="match status" value="1"/>
</dbReference>
<evidence type="ECO:0000313" key="2">
    <source>
        <dbReference type="EMBL" id="SKA17521.1"/>
    </source>
</evidence>
<protein>
    <submittedName>
        <fullName evidence="2">Uncharacterized protein</fullName>
    </submittedName>
</protein>
<proteinExistence type="predicted"/>
<evidence type="ECO:0000313" key="3">
    <source>
        <dbReference type="Proteomes" id="UP000190092"/>
    </source>
</evidence>
<dbReference type="Proteomes" id="UP000190092">
    <property type="component" value="Unassembled WGS sequence"/>
</dbReference>
<feature type="region of interest" description="Disordered" evidence="1">
    <location>
        <begin position="194"/>
        <end position="230"/>
    </location>
</feature>
<dbReference type="EMBL" id="FUWJ01000005">
    <property type="protein sequence ID" value="SKA17521.1"/>
    <property type="molecule type" value="Genomic_DNA"/>
</dbReference>
<name>A0A1T4RPC8_9HYPH</name>
<organism evidence="2 3">
    <name type="scientific">Enhydrobacter aerosaccus</name>
    <dbReference type="NCBI Taxonomy" id="225324"/>
    <lineage>
        <taxon>Bacteria</taxon>
        <taxon>Pseudomonadati</taxon>
        <taxon>Pseudomonadota</taxon>
        <taxon>Alphaproteobacteria</taxon>
        <taxon>Hyphomicrobiales</taxon>
        <taxon>Enhydrobacter</taxon>
    </lineage>
</organism>
<keyword evidence="3" id="KW-1185">Reference proteome</keyword>
<reference evidence="3" key="1">
    <citation type="submission" date="2017-02" db="EMBL/GenBank/DDBJ databases">
        <authorList>
            <person name="Varghese N."/>
            <person name="Submissions S."/>
        </authorList>
    </citation>
    <scope>NUCLEOTIDE SEQUENCE [LARGE SCALE GENOMIC DNA]</scope>
    <source>
        <strain evidence="3">ATCC 27094</strain>
    </source>
</reference>
<accession>A0A1T4RPC8</accession>
<sequence>MASQNRPRIPSKTLILPAGTAWFAVTHPDRAENKWDPTNPNWSIRVVWEGEARKEVERLLGPLPLEALEIKKAELIAAAGSDMVKVKKAEAMEYEMPWREVLSKETGEPTGEIEIVFKRPAWKTDRATKMKVRNSPPATVNAQAEIVSGLVIPNRSIVVVKMATWPVYFSSDNRAGIKRLLESVQLVSLPKARTPDASGFQKYEATGDDSDQSDYQPQGTDGAQTVGADY</sequence>
<dbReference type="STRING" id="225324.SAMN02745126_03982"/>
<dbReference type="InterPro" id="IPR012340">
    <property type="entry name" value="NA-bd_OB-fold"/>
</dbReference>
<dbReference type="AlphaFoldDB" id="A0A1T4RPC8"/>